<feature type="compositionally biased region" description="Polar residues" evidence="1">
    <location>
        <begin position="27"/>
        <end position="36"/>
    </location>
</feature>
<feature type="compositionally biased region" description="Low complexity" evidence="1">
    <location>
        <begin position="1246"/>
        <end position="1259"/>
    </location>
</feature>
<feature type="region of interest" description="Disordered" evidence="1">
    <location>
        <begin position="481"/>
        <end position="533"/>
    </location>
</feature>
<feature type="compositionally biased region" description="Pro residues" evidence="1">
    <location>
        <begin position="251"/>
        <end position="266"/>
    </location>
</feature>
<evidence type="ECO:0000313" key="2">
    <source>
        <dbReference type="EMBL" id="CEM33173.1"/>
    </source>
</evidence>
<feature type="compositionally biased region" description="Basic and acidic residues" evidence="1">
    <location>
        <begin position="885"/>
        <end position="896"/>
    </location>
</feature>
<feature type="region of interest" description="Disordered" evidence="1">
    <location>
        <begin position="655"/>
        <end position="943"/>
    </location>
</feature>
<feature type="region of interest" description="Disordered" evidence="1">
    <location>
        <begin position="579"/>
        <end position="609"/>
    </location>
</feature>
<feature type="compositionally biased region" description="Pro residues" evidence="1">
    <location>
        <begin position="227"/>
        <end position="244"/>
    </location>
</feature>
<name>A0A0G4GRI5_9ALVE</name>
<proteinExistence type="predicted"/>
<feature type="compositionally biased region" description="Low complexity" evidence="1">
    <location>
        <begin position="661"/>
        <end position="670"/>
    </location>
</feature>
<feature type="region of interest" description="Disordered" evidence="1">
    <location>
        <begin position="1306"/>
        <end position="1369"/>
    </location>
</feature>
<feature type="compositionally biased region" description="Pro residues" evidence="1">
    <location>
        <begin position="188"/>
        <end position="200"/>
    </location>
</feature>
<feature type="compositionally biased region" description="Low complexity" evidence="1">
    <location>
        <begin position="121"/>
        <end position="130"/>
    </location>
</feature>
<feature type="compositionally biased region" description="Basic and acidic residues" evidence="1">
    <location>
        <begin position="765"/>
        <end position="776"/>
    </location>
</feature>
<sequence>MRSTVPPAADSRLPTEQPPPFHATAAQGPQTETGPNVQPPSSQSPGPGLPSDGGGLPERVGQTRRGHSFQPRAHRHIQPGSSIFKIWLRSQGLPPPPRTSKPPRKDGGKAHAEADAASHCQGQEGVMQQEEGGDYRLDTKEESPLTQPGAHLCTDRPPHSATHTHRGKGGQVVPITGGSSSSTARPALLPPPPPPVPPPSAIKHDDPFVPSSLYPSFPSRTQISSGTPPPPPPLGASQEAPPPSILLLPDSSPPTRRPVVPKIPKPPRSRGTPSPSPERPPRPPQMDLYGATPPPPSPSIPPSFVRDQTGRTTAASYPPLRSLDTLQTAQPPLLTAPPPDSSVTSRVGLSSSSSSSSGRDFPPAAAAASPSLSHPLLSPFGSSPLPIPIPIPAPSLTMPDYPSAAHRSAMPFSGETLRSPFEEGGGASAVTVPPNWADVKHVYRGSAASPCQQPAQRSPREWAGGGALFGIGQHQTGLQQHSAAAAAAASPYGGGGRDDDEESWSPFRVPGGDSRERSGVPFRAQQQQQQGETAGENFDIQILPFGVHPHPCSGASSTEAIPVGGARVFSGRGIGAVQRGGGEGAVSSPGGSAAASAGPTPKVAFEPPGGRGVMGGVAAAAAGGVAEKGGKHIRGSASFLSSSAGGFPFPPTPLSRPFVHSSSSSSSSSSKNDVGGGAKKRDNEKGGTDVQMQSSSQAQRRHSEDVTRFAGAPHEEPSPLLAVSPNSGSHFEWTAAEGEGERGSLGEYTCRDSEKALLPSPPHAKSSEEEGPERIPKPMRIPHVRPQGPPGPPPAVSSSSASSQAAPLSACKVGGVGPQAAAVFPFPGSFLDPPSLSSVTPVPVPVRTPLSLCSSPEEKDEDRLATDEEEEEGGELYESSAVARLQREGEGAREQRSPTQSPENRKRDEPILGRETEGEGEMQTTAVEEAKEEEEEEAEEEDEALFFALRLPQGVTRSLPSALDPTEAAAQFQFLQQGTQLVAQRGGPTQLTLSAPFTGGQPCEVPKLQQKILIGSESASASASGSSHRPPFSLASIASAVLSARQLQEMSRKGLADSLSLSLSHSPPHTLSSHSQLLTSAPAPPAPSPETEGRQGGDSRWRDWRRSGTSPAELELEDSEVTWPWTCEKCAEEKRQRLERQQRTAIGQDTVRPQRPRPTALETAAGGGGFHGNVLPAHGVLSAPGSAPPQPLAKDMQWSRAAAAYTPPHPPPQCVASRRHSGIASSLGLPSGALASSESEGGGGAAAAAASPQGPQSEAGAVSASGDRLGPQGAVSGLHGEGVSRKLPCWLCAMRKVWMVASLRRREREVGGGSEAAGPSDAAPVAAPSAAAGTQGVGPSGSVSWGGNGGTAEEVERLLRAAEPESYED</sequence>
<organism evidence="2">
    <name type="scientific">Chromera velia CCMP2878</name>
    <dbReference type="NCBI Taxonomy" id="1169474"/>
    <lineage>
        <taxon>Eukaryota</taxon>
        <taxon>Sar</taxon>
        <taxon>Alveolata</taxon>
        <taxon>Colpodellida</taxon>
        <taxon>Chromeraceae</taxon>
        <taxon>Chromera</taxon>
    </lineage>
</organism>
<feature type="compositionally biased region" description="Pro residues" evidence="1">
    <location>
        <begin position="274"/>
        <end position="284"/>
    </location>
</feature>
<feature type="compositionally biased region" description="Basic and acidic residues" evidence="1">
    <location>
        <begin position="133"/>
        <end position="143"/>
    </location>
</feature>
<feature type="compositionally biased region" description="Low complexity" evidence="1">
    <location>
        <begin position="1316"/>
        <end position="1333"/>
    </location>
</feature>
<feature type="compositionally biased region" description="Gly residues" evidence="1">
    <location>
        <begin position="1335"/>
        <end position="1350"/>
    </location>
</feature>
<feature type="compositionally biased region" description="Low complexity" evidence="1">
    <location>
        <begin position="1227"/>
        <end position="1239"/>
    </location>
</feature>
<feature type="region of interest" description="Disordered" evidence="1">
    <location>
        <begin position="1"/>
        <end position="393"/>
    </location>
</feature>
<feature type="compositionally biased region" description="Pro residues" evidence="1">
    <location>
        <begin position="292"/>
        <end position="301"/>
    </location>
</feature>
<feature type="compositionally biased region" description="Low complexity" evidence="1">
    <location>
        <begin position="39"/>
        <end position="50"/>
    </location>
</feature>
<feature type="compositionally biased region" description="Low complexity" evidence="1">
    <location>
        <begin position="323"/>
        <end position="333"/>
    </location>
</feature>
<feature type="region of interest" description="Disordered" evidence="1">
    <location>
        <begin position="1140"/>
        <end position="1161"/>
    </location>
</feature>
<feature type="compositionally biased region" description="Basic and acidic residues" evidence="1">
    <location>
        <begin position="739"/>
        <end position="755"/>
    </location>
</feature>
<feature type="region of interest" description="Disordered" evidence="1">
    <location>
        <begin position="1060"/>
        <end position="1117"/>
    </location>
</feature>
<evidence type="ECO:0000256" key="1">
    <source>
        <dbReference type="SAM" id="MobiDB-lite"/>
    </source>
</evidence>
<reference evidence="2" key="1">
    <citation type="submission" date="2014-11" db="EMBL/GenBank/DDBJ databases">
        <authorList>
            <person name="Otto D Thomas"/>
            <person name="Naeem Raeece"/>
        </authorList>
    </citation>
    <scope>NUCLEOTIDE SEQUENCE</scope>
</reference>
<protein>
    <submittedName>
        <fullName evidence="2">Uncharacterized protein</fullName>
    </submittedName>
</protein>
<feature type="region of interest" description="Disordered" evidence="1">
    <location>
        <begin position="1227"/>
        <end position="1268"/>
    </location>
</feature>
<feature type="compositionally biased region" description="Basic and acidic residues" evidence="1">
    <location>
        <begin position="1354"/>
        <end position="1363"/>
    </location>
</feature>
<feature type="compositionally biased region" description="Basic residues" evidence="1">
    <location>
        <begin position="62"/>
        <end position="77"/>
    </location>
</feature>
<feature type="compositionally biased region" description="Low complexity" evidence="1">
    <location>
        <begin position="341"/>
        <end position="384"/>
    </location>
</feature>
<feature type="compositionally biased region" description="Basic and acidic residues" evidence="1">
    <location>
        <begin position="1091"/>
        <end position="1106"/>
    </location>
</feature>
<dbReference type="VEuPathDB" id="CryptoDB:Cvel_23075"/>
<feature type="compositionally biased region" description="Acidic residues" evidence="1">
    <location>
        <begin position="930"/>
        <end position="943"/>
    </location>
</feature>
<feature type="compositionally biased region" description="Basic and acidic residues" evidence="1">
    <location>
        <begin position="903"/>
        <end position="917"/>
    </location>
</feature>
<feature type="compositionally biased region" description="Basic and acidic residues" evidence="1">
    <location>
        <begin position="103"/>
        <end position="116"/>
    </location>
</feature>
<accession>A0A0G4GRI5</accession>
<feature type="compositionally biased region" description="Low complexity" evidence="1">
    <location>
        <begin position="796"/>
        <end position="810"/>
    </location>
</feature>
<feature type="compositionally biased region" description="Basic and acidic residues" evidence="1">
    <location>
        <begin position="701"/>
        <end position="717"/>
    </location>
</feature>
<feature type="compositionally biased region" description="Low complexity" evidence="1">
    <location>
        <begin position="831"/>
        <end position="852"/>
    </location>
</feature>
<dbReference type="EMBL" id="CDMZ01001477">
    <property type="protein sequence ID" value="CEM33173.1"/>
    <property type="molecule type" value="Genomic_DNA"/>
</dbReference>
<gene>
    <name evidence="2" type="ORF">Cvel_23075</name>
</gene>
<feature type="compositionally biased region" description="Low complexity" evidence="1">
    <location>
        <begin position="1060"/>
        <end position="1081"/>
    </location>
</feature>
<feature type="compositionally biased region" description="Low complexity" evidence="1">
    <location>
        <begin position="585"/>
        <end position="598"/>
    </location>
</feature>